<proteinExistence type="predicted"/>
<reference evidence="1 2" key="1">
    <citation type="submission" date="2019-03" db="EMBL/GenBank/DDBJ databases">
        <title>An improved genome assembly of the fluke Schistosoma japonicum.</title>
        <authorList>
            <person name="Hu W."/>
            <person name="Luo F."/>
            <person name="Yin M."/>
            <person name="Mo X."/>
            <person name="Sun C."/>
            <person name="Wu Q."/>
            <person name="Zhu B."/>
            <person name="Xiang M."/>
            <person name="Wang J."/>
            <person name="Wang Y."/>
            <person name="Zhang T."/>
            <person name="Xu B."/>
            <person name="Zheng H."/>
            <person name="Feng Z."/>
        </authorList>
    </citation>
    <scope>NUCLEOTIDE SEQUENCE [LARGE SCALE GENOMIC DNA]</scope>
    <source>
        <strain evidence="1">HuSjv2</strain>
        <tissue evidence="1">Worms</tissue>
    </source>
</reference>
<dbReference type="AlphaFoldDB" id="A0A4Z2D0Q6"/>
<comment type="caution">
    <text evidence="1">The sequence shown here is derived from an EMBL/GenBank/DDBJ whole genome shotgun (WGS) entry which is preliminary data.</text>
</comment>
<protein>
    <submittedName>
        <fullName evidence="1">Uncharacterized protein</fullName>
    </submittedName>
</protein>
<keyword evidence="2" id="KW-1185">Reference proteome</keyword>
<dbReference type="EMBL" id="SKCS01000392">
    <property type="protein sequence ID" value="TNN09749.1"/>
    <property type="molecule type" value="Genomic_DNA"/>
</dbReference>
<evidence type="ECO:0000313" key="1">
    <source>
        <dbReference type="EMBL" id="TNN09750.1"/>
    </source>
</evidence>
<accession>A0A4Z2D0Q6</accession>
<dbReference type="Proteomes" id="UP000311919">
    <property type="component" value="Unassembled WGS sequence"/>
</dbReference>
<gene>
    <name evidence="1" type="ORF">EWB00_006134</name>
</gene>
<evidence type="ECO:0000313" key="2">
    <source>
        <dbReference type="Proteomes" id="UP000311919"/>
    </source>
</evidence>
<organism evidence="1 2">
    <name type="scientific">Schistosoma japonicum</name>
    <name type="common">Blood fluke</name>
    <dbReference type="NCBI Taxonomy" id="6182"/>
    <lineage>
        <taxon>Eukaryota</taxon>
        <taxon>Metazoa</taxon>
        <taxon>Spiralia</taxon>
        <taxon>Lophotrochozoa</taxon>
        <taxon>Platyhelminthes</taxon>
        <taxon>Trematoda</taxon>
        <taxon>Digenea</taxon>
        <taxon>Strigeidida</taxon>
        <taxon>Schistosomatoidea</taxon>
        <taxon>Schistosomatidae</taxon>
        <taxon>Schistosoma</taxon>
    </lineage>
</organism>
<feature type="non-terminal residue" evidence="1">
    <location>
        <position position="1"/>
    </location>
</feature>
<sequence>ARSRFKGPGLDPRWDCECTLLKSPVLVLNSCPVLPGDQWSSNSNQFVVSKYLIKVEFVNGQSLSSDCTKMHC</sequence>
<name>A0A4Z2D0Q6_SCHJA</name>
<dbReference type="EMBL" id="SKCS01000392">
    <property type="protein sequence ID" value="TNN09750.1"/>
    <property type="molecule type" value="Genomic_DNA"/>
</dbReference>